<evidence type="ECO:0000313" key="1">
    <source>
        <dbReference type="EMBL" id="KAH7055831.1"/>
    </source>
</evidence>
<evidence type="ECO:0000313" key="2">
    <source>
        <dbReference type="Proteomes" id="UP000774617"/>
    </source>
</evidence>
<keyword evidence="2" id="KW-1185">Reference proteome</keyword>
<dbReference type="Proteomes" id="UP000774617">
    <property type="component" value="Unassembled WGS sequence"/>
</dbReference>
<accession>A0ABQ8GHA0</accession>
<sequence>MLSRPCAVCMTASKKSPLPVLRARTVVRTCTPLLSSELHRPPFCSPCQRKRKMKRSQRSARCAASLHRPKPRTVQLLGLLQPPPNTVPLVACVTVVTSRSKIKKATLASILPQRSCSLCRQHSLADTYSGERFIWGLSSALLHSASVSKSVECGVDSGPSASPTLLGVAGLGRGFADILFFSSSSLKLT</sequence>
<dbReference type="EMBL" id="JAGTJR010000008">
    <property type="protein sequence ID" value="KAH7055831.1"/>
    <property type="molecule type" value="Genomic_DNA"/>
</dbReference>
<gene>
    <name evidence="1" type="ORF">B0J12DRAFT_432749</name>
</gene>
<protein>
    <submittedName>
        <fullName evidence="1">Uncharacterized protein</fullName>
    </submittedName>
</protein>
<proteinExistence type="predicted"/>
<comment type="caution">
    <text evidence="1">The sequence shown here is derived from an EMBL/GenBank/DDBJ whole genome shotgun (WGS) entry which is preliminary data.</text>
</comment>
<organism evidence="1 2">
    <name type="scientific">Macrophomina phaseolina</name>
    <dbReference type="NCBI Taxonomy" id="35725"/>
    <lineage>
        <taxon>Eukaryota</taxon>
        <taxon>Fungi</taxon>
        <taxon>Dikarya</taxon>
        <taxon>Ascomycota</taxon>
        <taxon>Pezizomycotina</taxon>
        <taxon>Dothideomycetes</taxon>
        <taxon>Dothideomycetes incertae sedis</taxon>
        <taxon>Botryosphaeriales</taxon>
        <taxon>Botryosphaeriaceae</taxon>
        <taxon>Macrophomina</taxon>
    </lineage>
</organism>
<reference evidence="1 2" key="1">
    <citation type="journal article" date="2021" name="Nat. Commun.">
        <title>Genetic determinants of endophytism in the Arabidopsis root mycobiome.</title>
        <authorList>
            <person name="Mesny F."/>
            <person name="Miyauchi S."/>
            <person name="Thiergart T."/>
            <person name="Pickel B."/>
            <person name="Atanasova L."/>
            <person name="Karlsson M."/>
            <person name="Huettel B."/>
            <person name="Barry K.W."/>
            <person name="Haridas S."/>
            <person name="Chen C."/>
            <person name="Bauer D."/>
            <person name="Andreopoulos W."/>
            <person name="Pangilinan J."/>
            <person name="LaButti K."/>
            <person name="Riley R."/>
            <person name="Lipzen A."/>
            <person name="Clum A."/>
            <person name="Drula E."/>
            <person name="Henrissat B."/>
            <person name="Kohler A."/>
            <person name="Grigoriev I.V."/>
            <person name="Martin F.M."/>
            <person name="Hacquard S."/>
        </authorList>
    </citation>
    <scope>NUCLEOTIDE SEQUENCE [LARGE SCALE GENOMIC DNA]</scope>
    <source>
        <strain evidence="1 2">MPI-SDFR-AT-0080</strain>
    </source>
</reference>
<name>A0ABQ8GHA0_9PEZI</name>